<name>A0A087T2K1_STEMI</name>
<protein>
    <submittedName>
        <fullName evidence="1">Uncharacterized protein</fullName>
    </submittedName>
</protein>
<reference evidence="1 2" key="1">
    <citation type="submission" date="2013-11" db="EMBL/GenBank/DDBJ databases">
        <title>Genome sequencing of Stegodyphus mimosarum.</title>
        <authorList>
            <person name="Bechsgaard J."/>
        </authorList>
    </citation>
    <scope>NUCLEOTIDE SEQUENCE [LARGE SCALE GENOMIC DNA]</scope>
</reference>
<dbReference type="EMBL" id="KK113101">
    <property type="protein sequence ID" value="KFM59340.1"/>
    <property type="molecule type" value="Genomic_DNA"/>
</dbReference>
<dbReference type="Proteomes" id="UP000054359">
    <property type="component" value="Unassembled WGS sequence"/>
</dbReference>
<keyword evidence="2" id="KW-1185">Reference proteome</keyword>
<accession>A0A087T2K1</accession>
<organism evidence="1 2">
    <name type="scientific">Stegodyphus mimosarum</name>
    <name type="common">African social velvet spider</name>
    <dbReference type="NCBI Taxonomy" id="407821"/>
    <lineage>
        <taxon>Eukaryota</taxon>
        <taxon>Metazoa</taxon>
        <taxon>Ecdysozoa</taxon>
        <taxon>Arthropoda</taxon>
        <taxon>Chelicerata</taxon>
        <taxon>Arachnida</taxon>
        <taxon>Araneae</taxon>
        <taxon>Araneomorphae</taxon>
        <taxon>Entelegynae</taxon>
        <taxon>Eresoidea</taxon>
        <taxon>Eresidae</taxon>
        <taxon>Stegodyphus</taxon>
    </lineage>
</organism>
<evidence type="ECO:0000313" key="2">
    <source>
        <dbReference type="Proteomes" id="UP000054359"/>
    </source>
</evidence>
<proteinExistence type="predicted"/>
<feature type="non-terminal residue" evidence="1">
    <location>
        <position position="39"/>
    </location>
</feature>
<sequence length="39" mass="4605">MQMVHSGRAFYESSIPKFWNNAGGTDRKYLSTNSEYFRK</sequence>
<gene>
    <name evidence="1" type="ORF">X975_16252</name>
</gene>
<dbReference type="AlphaFoldDB" id="A0A087T2K1"/>
<evidence type="ECO:0000313" key="1">
    <source>
        <dbReference type="EMBL" id="KFM59340.1"/>
    </source>
</evidence>